<feature type="region of interest" description="Disordered" evidence="2">
    <location>
        <begin position="65"/>
        <end position="124"/>
    </location>
</feature>
<evidence type="ECO:0000313" key="4">
    <source>
        <dbReference type="EMBL" id="KAF2870916.1"/>
    </source>
</evidence>
<evidence type="ECO:0000259" key="3">
    <source>
        <dbReference type="PROSITE" id="PS50048"/>
    </source>
</evidence>
<dbReference type="OrthoDB" id="3794465at2759"/>
<protein>
    <recommendedName>
        <fullName evidence="3">Zn(2)-C6 fungal-type domain-containing protein</fullName>
    </recommendedName>
</protein>
<proteinExistence type="predicted"/>
<evidence type="ECO:0000256" key="1">
    <source>
        <dbReference type="ARBA" id="ARBA00023242"/>
    </source>
</evidence>
<feature type="domain" description="Zn(2)-C6 fungal-type" evidence="3">
    <location>
        <begin position="31"/>
        <end position="61"/>
    </location>
</feature>
<accession>A0A7C8M7L1</accession>
<gene>
    <name evidence="4" type="ORF">BDV95DRAFT_574876</name>
</gene>
<dbReference type="SUPFAM" id="SSF57701">
    <property type="entry name" value="Zn2/Cys6 DNA-binding domain"/>
    <property type="match status" value="1"/>
</dbReference>
<dbReference type="PROSITE" id="PS50048">
    <property type="entry name" value="ZN2_CY6_FUNGAL_2"/>
    <property type="match status" value="1"/>
</dbReference>
<dbReference type="EMBL" id="JAADJZ010000013">
    <property type="protein sequence ID" value="KAF2870916.1"/>
    <property type="molecule type" value="Genomic_DNA"/>
</dbReference>
<dbReference type="GO" id="GO:0000981">
    <property type="term" value="F:DNA-binding transcription factor activity, RNA polymerase II-specific"/>
    <property type="evidence" value="ECO:0007669"/>
    <property type="project" value="InterPro"/>
</dbReference>
<dbReference type="PANTHER" id="PTHR31668">
    <property type="entry name" value="GLUCOSE TRANSPORT TRANSCRIPTION REGULATOR RGT1-RELATED-RELATED"/>
    <property type="match status" value="1"/>
</dbReference>
<keyword evidence="5" id="KW-1185">Reference proteome</keyword>
<dbReference type="Gene3D" id="4.10.240.10">
    <property type="entry name" value="Zn(2)-C6 fungal-type DNA-binding domain"/>
    <property type="match status" value="1"/>
</dbReference>
<name>A0A7C8M7L1_9PLEO</name>
<dbReference type="GO" id="GO:0008270">
    <property type="term" value="F:zinc ion binding"/>
    <property type="evidence" value="ECO:0007669"/>
    <property type="project" value="InterPro"/>
</dbReference>
<dbReference type="AlphaFoldDB" id="A0A7C8M7L1"/>
<evidence type="ECO:0000256" key="2">
    <source>
        <dbReference type="SAM" id="MobiDB-lite"/>
    </source>
</evidence>
<dbReference type="InterPro" id="IPR001138">
    <property type="entry name" value="Zn2Cys6_DnaBD"/>
</dbReference>
<evidence type="ECO:0000313" key="5">
    <source>
        <dbReference type="Proteomes" id="UP000481861"/>
    </source>
</evidence>
<dbReference type="InterPro" id="IPR036864">
    <property type="entry name" value="Zn2-C6_fun-type_DNA-bd_sf"/>
</dbReference>
<dbReference type="CDD" id="cd00067">
    <property type="entry name" value="GAL4"/>
    <property type="match status" value="1"/>
</dbReference>
<dbReference type="PROSITE" id="PS00463">
    <property type="entry name" value="ZN2_CY6_FUNGAL_1"/>
    <property type="match status" value="1"/>
</dbReference>
<feature type="region of interest" description="Disordered" evidence="2">
    <location>
        <begin position="1"/>
        <end position="31"/>
    </location>
</feature>
<dbReference type="SMART" id="SM00066">
    <property type="entry name" value="GAL4"/>
    <property type="match status" value="1"/>
</dbReference>
<organism evidence="4 5">
    <name type="scientific">Massariosphaeria phaeospora</name>
    <dbReference type="NCBI Taxonomy" id="100035"/>
    <lineage>
        <taxon>Eukaryota</taxon>
        <taxon>Fungi</taxon>
        <taxon>Dikarya</taxon>
        <taxon>Ascomycota</taxon>
        <taxon>Pezizomycotina</taxon>
        <taxon>Dothideomycetes</taxon>
        <taxon>Pleosporomycetidae</taxon>
        <taxon>Pleosporales</taxon>
        <taxon>Pleosporales incertae sedis</taxon>
        <taxon>Massariosphaeria</taxon>
    </lineage>
</organism>
<sequence>MDSVDESPAEPRPLSPAGNPRRRPHKRVSTACDECRKKRLRCTAGPRPCLNCQLYGALCTITPTYKKRGPVPSQSKSHRRTSADPLNTFNELGPPSPDNTRSDSTAEPAKRLPDNALLPQDGNISRLDSDAYMQDLTPSLQQEEEPHCMNLTFYVRSSDFVR</sequence>
<reference evidence="4 5" key="1">
    <citation type="submission" date="2020-01" db="EMBL/GenBank/DDBJ databases">
        <authorList>
            <consortium name="DOE Joint Genome Institute"/>
            <person name="Haridas S."/>
            <person name="Albert R."/>
            <person name="Binder M."/>
            <person name="Bloem J."/>
            <person name="Labutti K."/>
            <person name="Salamov A."/>
            <person name="Andreopoulos B."/>
            <person name="Baker S.E."/>
            <person name="Barry K."/>
            <person name="Bills G."/>
            <person name="Bluhm B.H."/>
            <person name="Cannon C."/>
            <person name="Castanera R."/>
            <person name="Culley D.E."/>
            <person name="Daum C."/>
            <person name="Ezra D."/>
            <person name="Gonzalez J.B."/>
            <person name="Henrissat B."/>
            <person name="Kuo A."/>
            <person name="Liang C."/>
            <person name="Lipzen A."/>
            <person name="Lutzoni F."/>
            <person name="Magnuson J."/>
            <person name="Mondo S."/>
            <person name="Nolan M."/>
            <person name="Ohm R."/>
            <person name="Pangilinan J."/>
            <person name="Park H.-J.H."/>
            <person name="Ramirez L."/>
            <person name="Alfaro M."/>
            <person name="Sun H."/>
            <person name="Tritt A."/>
            <person name="Yoshinaga Y."/>
            <person name="Zwiers L.-H.L."/>
            <person name="Turgeon B.G."/>
            <person name="Goodwin S.B."/>
            <person name="Spatafora J.W."/>
            <person name="Crous P.W."/>
            <person name="Grigoriev I.V."/>
        </authorList>
    </citation>
    <scope>NUCLEOTIDE SEQUENCE [LARGE SCALE GENOMIC DNA]</scope>
    <source>
        <strain evidence="4 5">CBS 611.86</strain>
    </source>
</reference>
<dbReference type="InterPro" id="IPR050797">
    <property type="entry name" value="Carb_Metab_Trans_Reg"/>
</dbReference>
<comment type="caution">
    <text evidence="4">The sequence shown here is derived from an EMBL/GenBank/DDBJ whole genome shotgun (WGS) entry which is preliminary data.</text>
</comment>
<dbReference type="Pfam" id="PF00172">
    <property type="entry name" value="Zn_clus"/>
    <property type="match status" value="1"/>
</dbReference>
<keyword evidence="1" id="KW-0539">Nucleus</keyword>
<dbReference type="Proteomes" id="UP000481861">
    <property type="component" value="Unassembled WGS sequence"/>
</dbReference>